<reference evidence="2" key="2">
    <citation type="submission" date="2019-06" db="EMBL/GenBank/DDBJ databases">
        <title>Co-occurence of chitin degradation, pigmentation and bioactivity in marine Pseudoalteromonas.</title>
        <authorList>
            <person name="Sonnenschein E.C."/>
            <person name="Bech P.K."/>
        </authorList>
    </citation>
    <scope>NUCLEOTIDE SEQUENCE [LARGE SCALE GENOMIC DNA]</scope>
    <source>
        <strain evidence="2">S1189</strain>
    </source>
</reference>
<name>A0A5S3YW94_9GAMM</name>
<dbReference type="OrthoDB" id="9804720at2"/>
<proteinExistence type="predicted"/>
<protein>
    <submittedName>
        <fullName evidence="1">Uncharacterized protein</fullName>
    </submittedName>
</protein>
<evidence type="ECO:0000313" key="2">
    <source>
        <dbReference type="Proteomes" id="UP000307362"/>
    </source>
</evidence>
<reference evidence="1 2" key="1">
    <citation type="submission" date="2017-12" db="EMBL/GenBank/DDBJ databases">
        <authorList>
            <person name="Paulsen S."/>
            <person name="Gram L.K."/>
        </authorList>
    </citation>
    <scope>NUCLEOTIDE SEQUENCE [LARGE SCALE GENOMIC DNA]</scope>
    <source>
        <strain evidence="1 2">S1189</strain>
    </source>
</reference>
<accession>A0A5S3YW94</accession>
<dbReference type="AlphaFoldDB" id="A0A5S3YW94"/>
<sequence>MMKNNLNVRQMQAYAAICLLIFCDHIRITNNAITELIKHLLAMSTAKSLPDWEQAGTGIAITGRGDPVPAEVDEAIPENYKATFNTLVECCVEVGIVDMYGASTEQPRLFLEKCIGIVQSLGLELPPIESLDKLAKGEDEWGEPVSEAELSNLVEGIGLKL</sequence>
<dbReference type="Proteomes" id="UP000307362">
    <property type="component" value="Unassembled WGS sequence"/>
</dbReference>
<organism evidence="1 2">
    <name type="scientific">Pseudoalteromonas phenolica</name>
    <dbReference type="NCBI Taxonomy" id="161398"/>
    <lineage>
        <taxon>Bacteria</taxon>
        <taxon>Pseudomonadati</taxon>
        <taxon>Pseudomonadota</taxon>
        <taxon>Gammaproteobacteria</taxon>
        <taxon>Alteromonadales</taxon>
        <taxon>Pseudoalteromonadaceae</taxon>
        <taxon>Pseudoalteromonas</taxon>
    </lineage>
</organism>
<dbReference type="RefSeq" id="WP_138566788.1">
    <property type="nucleotide sequence ID" value="NZ_PNCM01000012.1"/>
</dbReference>
<dbReference type="EMBL" id="PNCM01000012">
    <property type="protein sequence ID" value="TMP82321.1"/>
    <property type="molecule type" value="Genomic_DNA"/>
</dbReference>
<comment type="caution">
    <text evidence="1">The sequence shown here is derived from an EMBL/GenBank/DDBJ whole genome shotgun (WGS) entry which is preliminary data.</text>
</comment>
<evidence type="ECO:0000313" key="1">
    <source>
        <dbReference type="EMBL" id="TMP82321.1"/>
    </source>
</evidence>
<gene>
    <name evidence="1" type="ORF">CWB73_05380</name>
</gene>